<evidence type="ECO:0000256" key="7">
    <source>
        <dbReference type="SAM" id="Phobius"/>
    </source>
</evidence>
<sequence>MNQWEIGPIFRALSRNKVGAVLIALQMAVTMTIIVNAVFIIVERSALMQRESGVDEANTFYLTSTGFGKNFEHKRVVTEDLDRLRRTPGVVDAIQINAIPISGGGWSMSLSTEPGDDVEDVGTANYLVDDHAINTLDLQLIAGENFTPSEIRWRERNQPDWPATAILTKALVQSLFPDTPWQQTVGSAVYIGEDEPVIIKGIVDKLQAPWIGWDDLEHAMLSPEKTVSESTRYLIRTEPGQRDALMAKVEATLAEAYPNRIIRDVTTLTETRERSYRQHSAMIKILALVMVLLTAITAMGIVGLASFNVNRRKKQIGTRRALGASKGAIIRYFMLENMMISTAGIMLGVALTIGLNMLLIQWFAVSALQWFYIPAGVVLLLVVGQLAVLGPAMRASNIPPAMATRTI</sequence>
<feature type="domain" description="ABC3 transporter permease C-terminal" evidence="8">
    <location>
        <begin position="288"/>
        <end position="400"/>
    </location>
</feature>
<reference evidence="9 10" key="2">
    <citation type="submission" date="2020-04" db="EMBL/GenBank/DDBJ databases">
        <title>Complete genome sequence of Alteromonas pelagimontana 5.12T.</title>
        <authorList>
            <person name="Sinha R.K."/>
            <person name="Krishnan K.P."/>
            <person name="Kurian J.P."/>
        </authorList>
    </citation>
    <scope>NUCLEOTIDE SEQUENCE [LARGE SCALE GENOMIC DNA]</scope>
    <source>
        <strain evidence="9 10">5.12</strain>
    </source>
</reference>
<evidence type="ECO:0000256" key="6">
    <source>
        <dbReference type="ARBA" id="ARBA00038076"/>
    </source>
</evidence>
<name>A0A6M4MKI4_9ALTE</name>
<comment type="similarity">
    <text evidence="6">Belongs to the ABC-4 integral membrane protein family.</text>
</comment>
<dbReference type="PANTHER" id="PTHR30572:SF4">
    <property type="entry name" value="ABC TRANSPORTER PERMEASE YTRF"/>
    <property type="match status" value="1"/>
</dbReference>
<feature type="transmembrane region" description="Helical" evidence="7">
    <location>
        <begin position="285"/>
        <end position="309"/>
    </location>
</feature>
<evidence type="ECO:0000313" key="10">
    <source>
        <dbReference type="Proteomes" id="UP000219285"/>
    </source>
</evidence>
<feature type="transmembrane region" description="Helical" evidence="7">
    <location>
        <begin position="340"/>
        <end position="364"/>
    </location>
</feature>
<feature type="transmembrane region" description="Helical" evidence="7">
    <location>
        <begin position="370"/>
        <end position="389"/>
    </location>
</feature>
<dbReference type="KEGG" id="apel:CA267_018415"/>
<evidence type="ECO:0000256" key="3">
    <source>
        <dbReference type="ARBA" id="ARBA00022692"/>
    </source>
</evidence>
<dbReference type="GO" id="GO:0005886">
    <property type="term" value="C:plasma membrane"/>
    <property type="evidence" value="ECO:0007669"/>
    <property type="project" value="UniProtKB-SubCell"/>
</dbReference>
<comment type="subcellular location">
    <subcellularLocation>
        <location evidence="1">Cell membrane</location>
        <topology evidence="1">Multi-pass membrane protein</topology>
    </subcellularLocation>
</comment>
<keyword evidence="5 7" id="KW-0472">Membrane</keyword>
<dbReference type="InterPro" id="IPR003838">
    <property type="entry name" value="ABC3_permease_C"/>
</dbReference>
<organism evidence="9 10">
    <name type="scientific">Alteromonas pelagimontana</name>
    <dbReference type="NCBI Taxonomy" id="1858656"/>
    <lineage>
        <taxon>Bacteria</taxon>
        <taxon>Pseudomonadati</taxon>
        <taxon>Pseudomonadota</taxon>
        <taxon>Gammaproteobacteria</taxon>
        <taxon>Alteromonadales</taxon>
        <taxon>Alteromonadaceae</taxon>
        <taxon>Alteromonas/Salinimonas group</taxon>
        <taxon>Alteromonas</taxon>
    </lineage>
</organism>
<proteinExistence type="inferred from homology"/>
<protein>
    <submittedName>
        <fullName evidence="9">FtsX-like permease family protein</fullName>
    </submittedName>
</protein>
<keyword evidence="10" id="KW-1185">Reference proteome</keyword>
<dbReference type="OrthoDB" id="9770036at2"/>
<dbReference type="Proteomes" id="UP000219285">
    <property type="component" value="Chromosome"/>
</dbReference>
<dbReference type="InterPro" id="IPR050250">
    <property type="entry name" value="Macrolide_Exporter_MacB"/>
</dbReference>
<reference evidence="10" key="1">
    <citation type="submission" date="2014-12" db="EMBL/GenBank/DDBJ databases">
        <title>Complete genome sequence of a multi-drug resistant Klebsiella pneumoniae.</title>
        <authorList>
            <person name="Hua X."/>
            <person name="Chen Q."/>
            <person name="Li X."/>
            <person name="Feng Y."/>
            <person name="Ruan Z."/>
            <person name="Yu Y."/>
        </authorList>
    </citation>
    <scope>NUCLEOTIDE SEQUENCE [LARGE SCALE GENOMIC DNA]</scope>
    <source>
        <strain evidence="10">5.12</strain>
    </source>
</reference>
<keyword evidence="4 7" id="KW-1133">Transmembrane helix</keyword>
<feature type="transmembrane region" description="Helical" evidence="7">
    <location>
        <begin position="20"/>
        <end position="42"/>
    </location>
</feature>
<dbReference type="PANTHER" id="PTHR30572">
    <property type="entry name" value="MEMBRANE COMPONENT OF TRANSPORTER-RELATED"/>
    <property type="match status" value="1"/>
</dbReference>
<keyword evidence="3 7" id="KW-0812">Transmembrane</keyword>
<dbReference type="GO" id="GO:0022857">
    <property type="term" value="F:transmembrane transporter activity"/>
    <property type="evidence" value="ECO:0007669"/>
    <property type="project" value="TreeGrafter"/>
</dbReference>
<dbReference type="RefSeq" id="WP_075609434.1">
    <property type="nucleotide sequence ID" value="NZ_CP052766.1"/>
</dbReference>
<dbReference type="EMBL" id="CP052766">
    <property type="protein sequence ID" value="QJR82586.1"/>
    <property type="molecule type" value="Genomic_DNA"/>
</dbReference>
<accession>A0A6M4MKI4</accession>
<keyword evidence="2" id="KW-1003">Cell membrane</keyword>
<evidence type="ECO:0000256" key="5">
    <source>
        <dbReference type="ARBA" id="ARBA00023136"/>
    </source>
</evidence>
<gene>
    <name evidence="9" type="ORF">CA267_018415</name>
</gene>
<evidence type="ECO:0000313" key="9">
    <source>
        <dbReference type="EMBL" id="QJR82586.1"/>
    </source>
</evidence>
<evidence type="ECO:0000259" key="8">
    <source>
        <dbReference type="Pfam" id="PF02687"/>
    </source>
</evidence>
<evidence type="ECO:0000256" key="2">
    <source>
        <dbReference type="ARBA" id="ARBA00022475"/>
    </source>
</evidence>
<dbReference type="Pfam" id="PF02687">
    <property type="entry name" value="FtsX"/>
    <property type="match status" value="1"/>
</dbReference>
<evidence type="ECO:0000256" key="4">
    <source>
        <dbReference type="ARBA" id="ARBA00022989"/>
    </source>
</evidence>
<dbReference type="AlphaFoldDB" id="A0A6M4MKI4"/>
<evidence type="ECO:0000256" key="1">
    <source>
        <dbReference type="ARBA" id="ARBA00004651"/>
    </source>
</evidence>